<dbReference type="Proteomes" id="UP001596417">
    <property type="component" value="Unassembled WGS sequence"/>
</dbReference>
<gene>
    <name evidence="2" type="ORF">ACFQL7_17275</name>
</gene>
<sequence>MGLSAVSYTLVFGDRPQTSVQALVAGLVVVGCAVVMRFVAPSLLLGIEPALLTAAIGFLLAVAVGRYEGGVLVAILAAVIPVFSVAVASTAILAPVTPELAARAMRGALWYSMGVAVFVTGLPGYAVGRISQSDHAFSSLLSTNTFVSITDTPSHCSFMVFSWLASSWLGRYSLCLCCPRRLLLHQCPLVLGSSRLSSSAIGRKAHLHQLVRAPSASALASDCSHRMRFLLRAVVPPSCLLA</sequence>
<dbReference type="RefSeq" id="WP_390206143.1">
    <property type="nucleotide sequence ID" value="NZ_JBHTAX010000001.1"/>
</dbReference>
<feature type="transmembrane region" description="Helical" evidence="1">
    <location>
        <begin position="47"/>
        <end position="65"/>
    </location>
</feature>
<reference evidence="2 3" key="1">
    <citation type="journal article" date="2019" name="Int. J. Syst. Evol. Microbiol.">
        <title>The Global Catalogue of Microorganisms (GCM) 10K type strain sequencing project: providing services to taxonomists for standard genome sequencing and annotation.</title>
        <authorList>
            <consortium name="The Broad Institute Genomics Platform"/>
            <consortium name="The Broad Institute Genome Sequencing Center for Infectious Disease"/>
            <person name="Wu L."/>
            <person name="Ma J."/>
        </authorList>
    </citation>
    <scope>NUCLEOTIDE SEQUENCE [LARGE SCALE GENOMIC DNA]</scope>
    <source>
        <strain evidence="2 3">RDMS1</strain>
    </source>
</reference>
<evidence type="ECO:0000313" key="2">
    <source>
        <dbReference type="EMBL" id="MFC7191375.1"/>
    </source>
</evidence>
<comment type="caution">
    <text evidence="2">The sequence shown here is derived from an EMBL/GenBank/DDBJ whole genome shotgun (WGS) entry which is preliminary data.</text>
</comment>
<keyword evidence="1" id="KW-1133">Transmembrane helix</keyword>
<dbReference type="AlphaFoldDB" id="A0ABD5YQ04"/>
<organism evidence="2 3">
    <name type="scientific">Halocatena marina</name>
    <dbReference type="NCBI Taxonomy" id="2934937"/>
    <lineage>
        <taxon>Archaea</taxon>
        <taxon>Methanobacteriati</taxon>
        <taxon>Methanobacteriota</taxon>
        <taxon>Stenosarchaea group</taxon>
        <taxon>Halobacteria</taxon>
        <taxon>Halobacteriales</taxon>
        <taxon>Natronomonadaceae</taxon>
        <taxon>Halocatena</taxon>
    </lineage>
</organism>
<name>A0ABD5YQ04_9EURY</name>
<dbReference type="EMBL" id="JBHTAX010000001">
    <property type="protein sequence ID" value="MFC7191375.1"/>
    <property type="molecule type" value="Genomic_DNA"/>
</dbReference>
<proteinExistence type="predicted"/>
<keyword evidence="3" id="KW-1185">Reference proteome</keyword>
<evidence type="ECO:0000256" key="1">
    <source>
        <dbReference type="SAM" id="Phobius"/>
    </source>
</evidence>
<keyword evidence="1" id="KW-0472">Membrane</keyword>
<evidence type="ECO:0000313" key="3">
    <source>
        <dbReference type="Proteomes" id="UP001596417"/>
    </source>
</evidence>
<accession>A0ABD5YQ04</accession>
<feature type="transmembrane region" description="Helical" evidence="1">
    <location>
        <begin position="108"/>
        <end position="128"/>
    </location>
</feature>
<keyword evidence="1" id="KW-0812">Transmembrane</keyword>
<feature type="transmembrane region" description="Helical" evidence="1">
    <location>
        <begin position="71"/>
        <end position="96"/>
    </location>
</feature>
<protein>
    <submittedName>
        <fullName evidence="2">Uncharacterized protein</fullName>
    </submittedName>
</protein>
<feature type="transmembrane region" description="Helical" evidence="1">
    <location>
        <begin position="20"/>
        <end position="40"/>
    </location>
</feature>